<gene>
    <name evidence="1" type="ORF">KQ656_01505</name>
    <name evidence="2" type="ORF">PYH69_06645</name>
</gene>
<dbReference type="RefSeq" id="WP_017000445.1">
    <property type="nucleotide sequence ID" value="NZ_CABIVY010000014.1"/>
</dbReference>
<evidence type="ECO:0000313" key="1">
    <source>
        <dbReference type="EMBL" id="MBU6112610.1"/>
    </source>
</evidence>
<protein>
    <submittedName>
        <fullName evidence="2">Uncharacterized protein</fullName>
    </submittedName>
</protein>
<name>A0AAP1RRD3_MAMLE</name>
<dbReference type="EMBL" id="CP118848">
    <property type="protein sequence ID" value="WHI61305.1"/>
    <property type="molecule type" value="Genomic_DNA"/>
</dbReference>
<evidence type="ECO:0000313" key="4">
    <source>
        <dbReference type="Proteomes" id="UP001223261"/>
    </source>
</evidence>
<evidence type="ECO:0000313" key="2">
    <source>
        <dbReference type="EMBL" id="WHI61305.1"/>
    </source>
</evidence>
<dbReference type="EMBL" id="JAHLZN010000001">
    <property type="protein sequence ID" value="MBU6112610.1"/>
    <property type="molecule type" value="Genomic_DNA"/>
</dbReference>
<dbReference type="GeneID" id="99676803"/>
<dbReference type="Proteomes" id="UP000770161">
    <property type="component" value="Unassembled WGS sequence"/>
</dbReference>
<keyword evidence="3" id="KW-1185">Reference proteome</keyword>
<reference evidence="2" key="2">
    <citation type="journal article" date="2023" name="Antibiotics">
        <title>Prevalence and Molecular Characterization of Methicillin-Resistant Staphylococci (MRS) and Mammaliicocci (MRM) in Dromedary Camels from Algeria: First Detection of SCCmec-mecC Hybrid in Methicillin-Resistant Mammaliicoccus lentus.</title>
        <authorList>
            <person name="Belhout C."/>
            <person name="Boyen F."/>
            <person name="Vereecke N."/>
            <person name="Theuns S."/>
            <person name="Taibi N."/>
            <person name="Stegger M."/>
            <person name="de la Fe-Rodriguez P.Y."/>
            <person name="Bouayad L."/>
            <person name="Elgroud R."/>
            <person name="Butaye P."/>
        </authorList>
    </citation>
    <scope>NUCLEOTIDE SEQUENCE</scope>
    <source>
        <strain evidence="2">7048</strain>
    </source>
</reference>
<accession>A0AAP1RRD3</accession>
<sequence length="53" mass="6363">MDDQVYQKIWTKLKDEIDLNIVELKQTEVEKESPGLEKARKMMAHLEDEFIKK</sequence>
<dbReference type="AlphaFoldDB" id="A0AAP1RRD3"/>
<proteinExistence type="predicted"/>
<organism evidence="2 4">
    <name type="scientific">Mammaliicoccus lentus</name>
    <name type="common">Staphylococcus lentus</name>
    <dbReference type="NCBI Taxonomy" id="42858"/>
    <lineage>
        <taxon>Bacteria</taxon>
        <taxon>Bacillati</taxon>
        <taxon>Bacillota</taxon>
        <taxon>Bacilli</taxon>
        <taxon>Bacillales</taxon>
        <taxon>Staphylococcaceae</taxon>
        <taxon>Mammaliicoccus</taxon>
    </lineage>
</organism>
<dbReference type="Proteomes" id="UP001223261">
    <property type="component" value="Chromosome"/>
</dbReference>
<reference evidence="1 3" key="1">
    <citation type="submission" date="2021-06" db="EMBL/GenBank/DDBJ databases">
        <title>Staphylococcus lentus K169 genome sequencing.</title>
        <authorList>
            <person name="Sundareshan S."/>
            <person name="Akhila D.S."/>
            <person name="Prachi D."/>
            <person name="Sivakumar R."/>
            <person name="Rajendhran J."/>
            <person name="Isloor S."/>
            <person name="Hegde N.R."/>
        </authorList>
    </citation>
    <scope>NUCLEOTIDE SEQUENCE [LARGE SCALE GENOMIC DNA]</scope>
    <source>
        <strain evidence="1 3">K169</strain>
    </source>
</reference>
<evidence type="ECO:0000313" key="3">
    <source>
        <dbReference type="Proteomes" id="UP000770161"/>
    </source>
</evidence>